<protein>
    <submittedName>
        <fullName evidence="2">Uncharacterized protein</fullName>
    </submittedName>
</protein>
<reference evidence="3" key="1">
    <citation type="submission" date="2017-04" db="EMBL/GenBank/DDBJ databases">
        <authorList>
            <person name="Varghese N."/>
            <person name="Submissions S."/>
        </authorList>
    </citation>
    <scope>NUCLEOTIDE SEQUENCE [LARGE SCALE GENOMIC DNA]</scope>
    <source>
        <strain evidence="3">USBA 82</strain>
    </source>
</reference>
<evidence type="ECO:0000313" key="3">
    <source>
        <dbReference type="Proteomes" id="UP000193355"/>
    </source>
</evidence>
<evidence type="ECO:0000313" key="2">
    <source>
        <dbReference type="EMBL" id="SMG16695.1"/>
    </source>
</evidence>
<name>A0A1X7IPL4_9BACT</name>
<accession>A0A1X7IPL4</accession>
<evidence type="ECO:0000256" key="1">
    <source>
        <dbReference type="SAM" id="SignalP"/>
    </source>
</evidence>
<dbReference type="EMBL" id="FXBB01000004">
    <property type="protein sequence ID" value="SMG16695.1"/>
    <property type="molecule type" value="Genomic_DNA"/>
</dbReference>
<dbReference type="RefSeq" id="WP_085543831.1">
    <property type="nucleotide sequence ID" value="NZ_FXBB01000004.1"/>
</dbReference>
<dbReference type="STRING" id="561720.SAMN06275492_10413"/>
<gene>
    <name evidence="2" type="ORF">SAMN06275492_10413</name>
</gene>
<feature type="signal peptide" evidence="1">
    <location>
        <begin position="1"/>
        <end position="24"/>
    </location>
</feature>
<keyword evidence="1" id="KW-0732">Signal</keyword>
<organism evidence="2 3">
    <name type="scientific">Dethiosulfovibrio salsuginis</name>
    <dbReference type="NCBI Taxonomy" id="561720"/>
    <lineage>
        <taxon>Bacteria</taxon>
        <taxon>Thermotogati</taxon>
        <taxon>Synergistota</taxon>
        <taxon>Synergistia</taxon>
        <taxon>Synergistales</taxon>
        <taxon>Dethiosulfovibrionaceae</taxon>
        <taxon>Dethiosulfovibrio</taxon>
    </lineage>
</organism>
<sequence length="902" mass="102632">MRKKAALFGGIGLALMVFMTMAMAGSYTFEDVVKGLKDFKDGKVNISYVQERIAGFLGIEDVPFRVRLNREIRRTPGKGIVTFWSLNGWVNEDDSRIASVRISVEGGGEDLDGETADMVYSPEDRAWYVPDYPKWNELPSQDMALNVTLTLKDGSTKSTRWTANLGSFEALKDGLDGPLASVKVTKNGSVLTVSDDMALILDPFGDNLFGLDISSVSSDRLIAPEKMWGYIQERVRDGRGQYRERDVLLKDGKMDLNEEGWKDVFFSRGSLSARFYLADSGDTYPDNFSLCGRFVADIFPDVVVTPRVEMRRFYDSNGDGTAYSERVENKRLRLDFYSMVGERRVSRLRATLGDSEFVMDAKDPTSRFLSDWMVDEYGEAVEGYYRLRELFPDTIEGEKDLKVEIFYEESDGSTVSRNLSMPIETTMDPGRFPVDPRFYAMTEGGEEREITQPAIGESDFQSVRFTWDNSDQNAERYRVKSYIWAMDVENREVEFGSESWNSGITELSVDLDDDDLLEDWIRGDLILYMDYSDVYTYTFYKPIFKSADPVITGSIHLHRFMNDGKPGGDYFDLWFVPRIMYPSWTVKQYRMPDLRKLRVPIEVNGGEFWIHGFNQGGYNDSYGFDAEAKLSGPNLVWSDDIEPDGWKANVSVDKVNADLRRDWTFEVTYTDNVGTFTETITVPLGEVSDIVPDVKWFDKDGPMADSSVLWRDSRELLGAEVSCDSIRDGFFTANWSLPDGTSNGNWNNLVNEGGVWRNSYQIPDGVGYLGGQIIANRYFSGSKLDMLYFEHRYFRGPVQDLWVGGWLNEEGTVYHLHHMTLAVSEEFDSSILDGAVIVGPWDEPVPIAFDGSRDPDPYWRSYQIDLKPMEGIWSNVDMSSTDRVEFRLVSGSETIALWTLSK</sequence>
<proteinExistence type="predicted"/>
<dbReference type="Proteomes" id="UP000193355">
    <property type="component" value="Unassembled WGS sequence"/>
</dbReference>
<dbReference type="AlphaFoldDB" id="A0A1X7IPL4"/>
<feature type="chain" id="PRO_5013072766" evidence="1">
    <location>
        <begin position="25"/>
        <end position="902"/>
    </location>
</feature>
<keyword evidence="3" id="KW-1185">Reference proteome</keyword>